<name>A0ACC0RA95_9HYPO</name>
<protein>
    <submittedName>
        <fullName evidence="1">Major facilitator superfamily protein</fullName>
    </submittedName>
</protein>
<sequence>MRSNTPEKDYEAPHALPIETLPEPDGEARSPLETAIRHKFDRRILPLGIMIYLVAQIDRSNMSNAVVLGLIEDTNLTGNRFNVALTLFFVTYILFEIPANLMCKYFGPRFWLSFITFGFGITTMCISFVKTYPALVVCRLLLGVFEAGVQPGLMFTYSQFYRRHEMASRWGIKAAGGSIAGAFGGLLGSGLGNLPKSGMFERWRWIFLVEGLLTVVLSAFVYWLMPNSVNSASFLSASFLSAEERQVAVKRIDEENKMHVGGEDQSPWRLAVLKKALWNANTQLVSLGIMMSLLSLTSLSLFMPTLLKSMGYSSTNAQLLTVPPYVLAACVCIAASFASDHFRARGVVMLVLIPLTMVGFLLLALVPSTAVRYFALFLTTAAAFTCSPILLAWVVSNSAGPSVRAIVSAYAVGEGNVGAIIATWIYRGSGAPRYVTGHLINFGGSCLLFITVGVTTVYLKWENKIRAKGKRDHRLANATEDEKWNLGHSHPDYRYTA</sequence>
<gene>
    <name evidence="1" type="ORF">NCS57_00316600</name>
</gene>
<proteinExistence type="predicted"/>
<evidence type="ECO:0000313" key="1">
    <source>
        <dbReference type="EMBL" id="KAI8680361.1"/>
    </source>
</evidence>
<accession>A0ACC0RA95</accession>
<organism evidence="1 2">
    <name type="scientific">Fusarium keratoplasticum</name>
    <dbReference type="NCBI Taxonomy" id="1328300"/>
    <lineage>
        <taxon>Eukaryota</taxon>
        <taxon>Fungi</taxon>
        <taxon>Dikarya</taxon>
        <taxon>Ascomycota</taxon>
        <taxon>Pezizomycotina</taxon>
        <taxon>Sordariomycetes</taxon>
        <taxon>Hypocreomycetidae</taxon>
        <taxon>Hypocreales</taxon>
        <taxon>Nectriaceae</taxon>
        <taxon>Fusarium</taxon>
        <taxon>Fusarium solani species complex</taxon>
    </lineage>
</organism>
<dbReference type="Proteomes" id="UP001065298">
    <property type="component" value="Chromosome 2"/>
</dbReference>
<reference evidence="1" key="1">
    <citation type="submission" date="2022-06" db="EMBL/GenBank/DDBJ databases">
        <title>Fusarium solani species complex genomes reveal bases of compartmentalisation and animal pathogenesis.</title>
        <authorList>
            <person name="Tsai I.J."/>
        </authorList>
    </citation>
    <scope>NUCLEOTIDE SEQUENCE</scope>
    <source>
        <strain evidence="1">Fu6.1</strain>
    </source>
</reference>
<evidence type="ECO:0000313" key="2">
    <source>
        <dbReference type="Proteomes" id="UP001065298"/>
    </source>
</evidence>
<dbReference type="EMBL" id="CM046504">
    <property type="protein sequence ID" value="KAI8680361.1"/>
    <property type="molecule type" value="Genomic_DNA"/>
</dbReference>
<keyword evidence="2" id="KW-1185">Reference proteome</keyword>
<comment type="caution">
    <text evidence="1">The sequence shown here is derived from an EMBL/GenBank/DDBJ whole genome shotgun (WGS) entry which is preliminary data.</text>
</comment>